<evidence type="ECO:0000259" key="6">
    <source>
        <dbReference type="Pfam" id="PF13873"/>
    </source>
</evidence>
<feature type="domain" description="Myb/SANT-like DNA-binding" evidence="6">
    <location>
        <begin position="5"/>
        <end position="44"/>
    </location>
</feature>
<name>A0A9P0GKU4_9CUCU</name>
<dbReference type="OrthoDB" id="7543230at2759"/>
<evidence type="ECO:0000256" key="5">
    <source>
        <dbReference type="ARBA" id="ARBA00025466"/>
    </source>
</evidence>
<reference evidence="7" key="1">
    <citation type="submission" date="2022-01" db="EMBL/GenBank/DDBJ databases">
        <authorList>
            <person name="King R."/>
        </authorList>
    </citation>
    <scope>NUCLEOTIDE SEQUENCE</scope>
</reference>
<evidence type="ECO:0000256" key="1">
    <source>
        <dbReference type="ARBA" id="ARBA00011764"/>
    </source>
</evidence>
<dbReference type="Pfam" id="PF13873">
    <property type="entry name" value="Myb_DNA-bind_5"/>
    <property type="match status" value="1"/>
</dbReference>
<evidence type="ECO:0000256" key="3">
    <source>
        <dbReference type="ARBA" id="ARBA00023015"/>
    </source>
</evidence>
<evidence type="ECO:0000313" key="8">
    <source>
        <dbReference type="Proteomes" id="UP001153636"/>
    </source>
</evidence>
<evidence type="ECO:0000313" key="7">
    <source>
        <dbReference type="EMBL" id="CAH1114802.1"/>
    </source>
</evidence>
<keyword evidence="3" id="KW-0805">Transcription regulation</keyword>
<accession>A0A9P0GKU4</accession>
<protein>
    <recommendedName>
        <fullName evidence="2">Regulatory protein zeste</fullName>
    </recommendedName>
</protein>
<dbReference type="Proteomes" id="UP001153636">
    <property type="component" value="Chromosome 8"/>
</dbReference>
<organism evidence="7 8">
    <name type="scientific">Psylliodes chrysocephalus</name>
    <dbReference type="NCBI Taxonomy" id="3402493"/>
    <lineage>
        <taxon>Eukaryota</taxon>
        <taxon>Metazoa</taxon>
        <taxon>Ecdysozoa</taxon>
        <taxon>Arthropoda</taxon>
        <taxon>Hexapoda</taxon>
        <taxon>Insecta</taxon>
        <taxon>Pterygota</taxon>
        <taxon>Neoptera</taxon>
        <taxon>Endopterygota</taxon>
        <taxon>Coleoptera</taxon>
        <taxon>Polyphaga</taxon>
        <taxon>Cucujiformia</taxon>
        <taxon>Chrysomeloidea</taxon>
        <taxon>Chrysomelidae</taxon>
        <taxon>Galerucinae</taxon>
        <taxon>Alticini</taxon>
        <taxon>Psylliodes</taxon>
    </lineage>
</organism>
<dbReference type="AlphaFoldDB" id="A0A9P0GKU4"/>
<evidence type="ECO:0000256" key="4">
    <source>
        <dbReference type="ARBA" id="ARBA00023163"/>
    </source>
</evidence>
<keyword evidence="8" id="KW-1185">Reference proteome</keyword>
<gene>
    <name evidence="7" type="ORF">PSYICH_LOCUS14505</name>
</gene>
<dbReference type="EMBL" id="OV651820">
    <property type="protein sequence ID" value="CAH1114802.1"/>
    <property type="molecule type" value="Genomic_DNA"/>
</dbReference>
<evidence type="ECO:0000256" key="2">
    <source>
        <dbReference type="ARBA" id="ARBA00016807"/>
    </source>
</evidence>
<proteinExistence type="predicted"/>
<comment type="subunit">
    <text evidence="1">Self-associates forming complexes of several hundred monomers.</text>
</comment>
<keyword evidence="4" id="KW-0804">Transcription</keyword>
<comment type="function">
    <text evidence="5">Involved in transvection phenomena (= synapsis-dependent gene expression), where the synaptic pairing of chromosomes carrying genes with which zeste interacts influences the expression of these genes. Zeste binds to DNA and stimulates transcription from a nearby promoter.</text>
</comment>
<sequence>MTQCLWEQLTLILNSVDDGARKNCKQWRKTWQDMKKNVKSKITKLRIHSSATGGGGPSAIKFDETDSEILRFMSESVIYGQSDIEESNATFDFNDIPTKNNCEVEE</sequence>
<dbReference type="InterPro" id="IPR028002">
    <property type="entry name" value="Myb_DNA-bind_5"/>
</dbReference>